<dbReference type="AlphaFoldDB" id="A0A2C9CF39"/>
<evidence type="ECO:0000313" key="2">
    <source>
        <dbReference type="EMBL" id="QII09798.1"/>
    </source>
</evidence>
<dbReference type="GO" id="GO:0043169">
    <property type="term" value="F:cation binding"/>
    <property type="evidence" value="ECO:0007669"/>
    <property type="project" value="InterPro"/>
</dbReference>
<evidence type="ECO:0000259" key="1">
    <source>
        <dbReference type="Pfam" id="PF02806"/>
    </source>
</evidence>
<dbReference type="EMBL" id="CP049055">
    <property type="protein sequence ID" value="QII09798.1"/>
    <property type="molecule type" value="Genomic_DNA"/>
</dbReference>
<dbReference type="GO" id="GO:0005975">
    <property type="term" value="P:carbohydrate metabolic process"/>
    <property type="evidence" value="ECO:0007669"/>
    <property type="project" value="InterPro"/>
</dbReference>
<reference evidence="3" key="2">
    <citation type="submission" date="2017-10" db="EMBL/GenBank/DDBJ databases">
        <authorList>
            <person name="Banno H."/>
            <person name="Chua N.-H."/>
        </authorList>
    </citation>
    <scope>NUCLEOTIDE SEQUENCE [LARGE SCALE GENOMIC DNA]</scope>
    <source>
        <strain evidence="3">Kuenenia_mbr1_ru-nijmegen</strain>
    </source>
</reference>
<dbReference type="Pfam" id="PF02806">
    <property type="entry name" value="Alpha-amylase_C"/>
    <property type="match status" value="1"/>
</dbReference>
<sequence length="72" mass="8080">MANQNRECYVIGFPRAGLWKTRFNSDAYNYGPNFTNYPTPDVEAQEEIIEGLPCSGKISIGPYTVVIFSQAE</sequence>
<dbReference type="KEGG" id="kst:KSMBR1_1812"/>
<accession>A0A2C9CF39</accession>
<dbReference type="Proteomes" id="UP000221734">
    <property type="component" value="Chromosome Kuenenia_stuttgartiensis_MBR1"/>
</dbReference>
<feature type="domain" description="Alpha-amylase/branching enzyme C-terminal all beta" evidence="1">
    <location>
        <begin position="4"/>
        <end position="69"/>
    </location>
</feature>
<name>A0A2C9CF39_KUEST</name>
<dbReference type="Proteomes" id="UP000501926">
    <property type="component" value="Chromosome"/>
</dbReference>
<organism evidence="3 4">
    <name type="scientific">Kuenenia stuttgartiensis</name>
    <dbReference type="NCBI Taxonomy" id="174633"/>
    <lineage>
        <taxon>Bacteria</taxon>
        <taxon>Pseudomonadati</taxon>
        <taxon>Planctomycetota</taxon>
        <taxon>Candidatus Brocadiia</taxon>
        <taxon>Candidatus Brocadiales</taxon>
        <taxon>Candidatus Brocadiaceae</taxon>
        <taxon>Candidatus Kuenenia</taxon>
    </lineage>
</organism>
<dbReference type="InterPro" id="IPR006048">
    <property type="entry name" value="A-amylase/branching_C"/>
</dbReference>
<dbReference type="Gene3D" id="2.60.40.1180">
    <property type="entry name" value="Golgi alpha-mannosidase II"/>
    <property type="match status" value="1"/>
</dbReference>
<dbReference type="InterPro" id="IPR013780">
    <property type="entry name" value="Glyco_hydro_b"/>
</dbReference>
<proteinExistence type="predicted"/>
<evidence type="ECO:0000313" key="5">
    <source>
        <dbReference type="Proteomes" id="UP000501926"/>
    </source>
</evidence>
<dbReference type="EMBL" id="LT934425">
    <property type="protein sequence ID" value="SOH04311.1"/>
    <property type="molecule type" value="Genomic_DNA"/>
</dbReference>
<reference evidence="2 5" key="3">
    <citation type="submission" date="2020-02" db="EMBL/GenBank/DDBJ databases">
        <title>Newly sequenced genome of strain CSTR1 showed variability in Candidatus Kuenenia stuttgartiensis genomes.</title>
        <authorList>
            <person name="Ding C."/>
            <person name="Adrian L."/>
        </authorList>
    </citation>
    <scope>NUCLEOTIDE SEQUENCE [LARGE SCALE GENOMIC DNA]</scope>
    <source>
        <strain evidence="2 5">CSTR1</strain>
    </source>
</reference>
<evidence type="ECO:0000313" key="4">
    <source>
        <dbReference type="Proteomes" id="UP000221734"/>
    </source>
</evidence>
<keyword evidence="4" id="KW-1185">Reference proteome</keyword>
<gene>
    <name evidence="2" type="ORF">KsCSTR_04190</name>
    <name evidence="3" type="ORF">KSMBR1_1812</name>
</gene>
<evidence type="ECO:0000313" key="3">
    <source>
        <dbReference type="EMBL" id="SOH04311.1"/>
    </source>
</evidence>
<dbReference type="GO" id="GO:0003824">
    <property type="term" value="F:catalytic activity"/>
    <property type="evidence" value="ECO:0007669"/>
    <property type="project" value="InterPro"/>
</dbReference>
<reference evidence="4" key="1">
    <citation type="submission" date="2017-10" db="EMBL/GenBank/DDBJ databases">
        <authorList>
            <person name="Frank J."/>
        </authorList>
    </citation>
    <scope>NUCLEOTIDE SEQUENCE [LARGE SCALE GENOMIC DNA]</scope>
</reference>
<protein>
    <submittedName>
        <fullName evidence="3">Glycogen branching enzyme</fullName>
    </submittedName>
</protein>
<dbReference type="SUPFAM" id="SSF51011">
    <property type="entry name" value="Glycosyl hydrolase domain"/>
    <property type="match status" value="1"/>
</dbReference>